<gene>
    <name evidence="2" type="ORF">CB4_02033</name>
</gene>
<dbReference type="KEGG" id="asoc:CB4_02033"/>
<evidence type="ECO:0000313" key="2">
    <source>
        <dbReference type="EMBL" id="BAU27859.1"/>
    </source>
</evidence>
<accession>A0A0U5C6V0</accession>
<keyword evidence="3" id="KW-1185">Reference proteome</keyword>
<dbReference type="EMBL" id="AP017312">
    <property type="protein sequence ID" value="BAU27859.1"/>
    <property type="molecule type" value="Genomic_DNA"/>
</dbReference>
<feature type="region of interest" description="Disordered" evidence="1">
    <location>
        <begin position="1"/>
        <end position="47"/>
    </location>
</feature>
<evidence type="ECO:0000313" key="3">
    <source>
        <dbReference type="Proteomes" id="UP000217696"/>
    </source>
</evidence>
<name>A0A0U5C6V0_9BACL</name>
<feature type="compositionally biased region" description="Basic and acidic residues" evidence="1">
    <location>
        <begin position="15"/>
        <end position="34"/>
    </location>
</feature>
<dbReference type="AlphaFoldDB" id="A0A0U5C6V0"/>
<organism evidence="2 3">
    <name type="scientific">Aneurinibacillus soli</name>
    <dbReference type="NCBI Taxonomy" id="1500254"/>
    <lineage>
        <taxon>Bacteria</taxon>
        <taxon>Bacillati</taxon>
        <taxon>Bacillota</taxon>
        <taxon>Bacilli</taxon>
        <taxon>Bacillales</taxon>
        <taxon>Paenibacillaceae</taxon>
        <taxon>Aneurinibacillus group</taxon>
        <taxon>Aneurinibacillus</taxon>
    </lineage>
</organism>
<sequence>MERTSLRSVPYYYEQSEKIRTESTQEKTESKGEQPRPSSLHQPGCYK</sequence>
<dbReference type="Proteomes" id="UP000217696">
    <property type="component" value="Chromosome"/>
</dbReference>
<reference evidence="2 3" key="1">
    <citation type="submission" date="2015-12" db="EMBL/GenBank/DDBJ databases">
        <title>Genome sequence of Aneurinibacillus soli.</title>
        <authorList>
            <person name="Lee J.S."/>
            <person name="Lee K.C."/>
            <person name="Kim K.K."/>
            <person name="Lee B.W."/>
        </authorList>
    </citation>
    <scope>NUCLEOTIDE SEQUENCE [LARGE SCALE GENOMIC DNA]</scope>
    <source>
        <strain evidence="2 3">CB4</strain>
    </source>
</reference>
<evidence type="ECO:0000256" key="1">
    <source>
        <dbReference type="SAM" id="MobiDB-lite"/>
    </source>
</evidence>
<protein>
    <submittedName>
        <fullName evidence="2">Uncharacterized protein</fullName>
    </submittedName>
</protein>
<proteinExistence type="predicted"/>